<name>A0A415KE57_9BACE</name>
<dbReference type="Proteomes" id="UP000284495">
    <property type="component" value="Unassembled WGS sequence"/>
</dbReference>
<evidence type="ECO:0000313" key="5">
    <source>
        <dbReference type="Proteomes" id="UP000474077"/>
    </source>
</evidence>
<feature type="region of interest" description="Disordered" evidence="1">
    <location>
        <begin position="61"/>
        <end position="83"/>
    </location>
</feature>
<gene>
    <name evidence="3" type="ORF">DW027_19125</name>
    <name evidence="2" type="ORF">GA560_12995</name>
</gene>
<evidence type="ECO:0000256" key="1">
    <source>
        <dbReference type="SAM" id="MobiDB-lite"/>
    </source>
</evidence>
<dbReference type="AlphaFoldDB" id="A0A415KE57"/>
<organism evidence="3 4">
    <name type="scientific">Bacteroides xylanisolvens</name>
    <dbReference type="NCBI Taxonomy" id="371601"/>
    <lineage>
        <taxon>Bacteria</taxon>
        <taxon>Pseudomonadati</taxon>
        <taxon>Bacteroidota</taxon>
        <taxon>Bacteroidia</taxon>
        <taxon>Bacteroidales</taxon>
        <taxon>Bacteroidaceae</taxon>
        <taxon>Bacteroides</taxon>
    </lineage>
</organism>
<dbReference type="RefSeq" id="WP_049702372.1">
    <property type="nucleotide sequence ID" value="NZ_JAASHA010000020.1"/>
</dbReference>
<accession>A0A415KE57</accession>
<protein>
    <submittedName>
        <fullName evidence="3">Uncharacterized protein</fullName>
    </submittedName>
</protein>
<reference evidence="3 4" key="1">
    <citation type="submission" date="2018-08" db="EMBL/GenBank/DDBJ databases">
        <title>A genome reference for cultivated species of the human gut microbiota.</title>
        <authorList>
            <person name="Zou Y."/>
            <person name="Xue W."/>
            <person name="Luo G."/>
        </authorList>
    </citation>
    <scope>NUCLEOTIDE SEQUENCE [LARGE SCALE GENOMIC DNA]</scope>
    <source>
        <strain evidence="3 4">AF38-2</strain>
    </source>
</reference>
<evidence type="ECO:0000313" key="3">
    <source>
        <dbReference type="EMBL" id="RHL34530.1"/>
    </source>
</evidence>
<evidence type="ECO:0000313" key="2">
    <source>
        <dbReference type="EMBL" id="KAB6081995.1"/>
    </source>
</evidence>
<comment type="caution">
    <text evidence="3">The sequence shown here is derived from an EMBL/GenBank/DDBJ whole genome shotgun (WGS) entry which is preliminary data.</text>
</comment>
<dbReference type="Proteomes" id="UP000474077">
    <property type="component" value="Unassembled WGS sequence"/>
</dbReference>
<reference evidence="2 5" key="2">
    <citation type="journal article" date="2019" name="Nat. Med.">
        <title>A library of human gut bacterial isolates paired with longitudinal multiomics data enables mechanistic microbiome research.</title>
        <authorList>
            <person name="Poyet M."/>
            <person name="Groussin M."/>
            <person name="Gibbons S.M."/>
            <person name="Avila-Pacheco J."/>
            <person name="Jiang X."/>
            <person name="Kearney S.M."/>
            <person name="Perrotta A.R."/>
            <person name="Berdy B."/>
            <person name="Zhao S."/>
            <person name="Lieberman T.D."/>
            <person name="Swanson P.K."/>
            <person name="Smith M."/>
            <person name="Roesemann S."/>
            <person name="Alexander J.E."/>
            <person name="Rich S.A."/>
            <person name="Livny J."/>
            <person name="Vlamakis H."/>
            <person name="Clish C."/>
            <person name="Bullock K."/>
            <person name="Deik A."/>
            <person name="Scott J."/>
            <person name="Pierce K.A."/>
            <person name="Xavier R.J."/>
            <person name="Alm E.J."/>
        </authorList>
    </citation>
    <scope>NUCLEOTIDE SEQUENCE [LARGE SCALE GENOMIC DNA]</scope>
    <source>
        <strain evidence="2 5">BIOML-A73</strain>
    </source>
</reference>
<dbReference type="EMBL" id="WDER01000033">
    <property type="protein sequence ID" value="KAB6081995.1"/>
    <property type="molecule type" value="Genomic_DNA"/>
</dbReference>
<dbReference type="EMBL" id="QROO01000028">
    <property type="protein sequence ID" value="RHL34530.1"/>
    <property type="molecule type" value="Genomic_DNA"/>
</dbReference>
<sequence length="117" mass="13403">MMFFIHHVQTYKNVNRKGQEMCEFAQAYDGILVQDECAMDSLKCEFEEVVKELNEKYPNQKKLKFNGHNGDSSGGQWSIKLGDDDSNPVCYISYSKVRGHYSFGEGSHLLEQKGDQP</sequence>
<proteinExistence type="predicted"/>
<evidence type="ECO:0000313" key="4">
    <source>
        <dbReference type="Proteomes" id="UP000284495"/>
    </source>
</evidence>